<dbReference type="Proteomes" id="UP000290545">
    <property type="component" value="Unassembled WGS sequence"/>
</dbReference>
<sequence>MKYQVGDDILVLHSNEEGKVIEIINDNMVLIEVRGVKFPAYMDQIDFPYFHRFTKKKVVEAPKPAPKQYADNIPKEKPTPNQIKVEDGVWLSFLPKFSYDEFDDEIVDYFKVYLVNKTDNAYKFSYRQQFANGTEGFGLDNEIHRFQDFYLHDVPFDDLSNNPAFIFEFSLVKPDKKKENYYETNVKLKGKQVFKRIEEMKEKNEPSISYQLFARYPEKKEDDRIEVSALAAKGYKVYDLSNIRQHLPQPRSVVDLHIEKLSNNWEQMSNLEILNIQLREFEKWYELAVAHHQATLIIIHGVGSGRLRDEIHDLLKVRKDVKTFINKYDARFGYGATEIFFQY</sequence>
<keyword evidence="3" id="KW-1185">Reference proteome</keyword>
<protein>
    <recommendedName>
        <fullName evidence="1">Smr domain-containing protein</fullName>
    </recommendedName>
</protein>
<dbReference type="InterPro" id="IPR002625">
    <property type="entry name" value="Smr_dom"/>
</dbReference>
<dbReference type="Pfam" id="PF01713">
    <property type="entry name" value="Smr"/>
    <property type="match status" value="1"/>
</dbReference>
<name>A0A4Q1DA50_9BACT</name>
<gene>
    <name evidence="2" type="ORF">ESB13_05495</name>
</gene>
<organism evidence="2 3">
    <name type="scientific">Filimonas effusa</name>
    <dbReference type="NCBI Taxonomy" id="2508721"/>
    <lineage>
        <taxon>Bacteria</taxon>
        <taxon>Pseudomonadati</taxon>
        <taxon>Bacteroidota</taxon>
        <taxon>Chitinophagia</taxon>
        <taxon>Chitinophagales</taxon>
        <taxon>Chitinophagaceae</taxon>
        <taxon>Filimonas</taxon>
    </lineage>
</organism>
<dbReference type="Gene3D" id="3.30.1370.110">
    <property type="match status" value="1"/>
</dbReference>
<dbReference type="InterPro" id="IPR036063">
    <property type="entry name" value="Smr_dom_sf"/>
</dbReference>
<reference evidence="2 3" key="1">
    <citation type="submission" date="2019-01" db="EMBL/GenBank/DDBJ databases">
        <title>Filimonas sp. strain TTM-71.</title>
        <authorList>
            <person name="Chen W.-M."/>
        </authorList>
    </citation>
    <scope>NUCLEOTIDE SEQUENCE [LARGE SCALE GENOMIC DNA]</scope>
    <source>
        <strain evidence="2 3">TTM-71</strain>
    </source>
</reference>
<dbReference type="AlphaFoldDB" id="A0A4Q1DA50"/>
<evidence type="ECO:0000313" key="3">
    <source>
        <dbReference type="Proteomes" id="UP000290545"/>
    </source>
</evidence>
<dbReference type="SUPFAM" id="SSF158949">
    <property type="entry name" value="Smr-associated domain-like"/>
    <property type="match status" value="1"/>
</dbReference>
<dbReference type="RefSeq" id="WP_129002012.1">
    <property type="nucleotide sequence ID" value="NZ_SDHZ01000001.1"/>
</dbReference>
<dbReference type="InterPro" id="IPR036781">
    <property type="entry name" value="Smr_assoc-like_sf"/>
</dbReference>
<dbReference type="OrthoDB" id="1524810at2"/>
<evidence type="ECO:0000313" key="2">
    <source>
        <dbReference type="EMBL" id="RXK86262.1"/>
    </source>
</evidence>
<evidence type="ECO:0000259" key="1">
    <source>
        <dbReference type="Pfam" id="PF01713"/>
    </source>
</evidence>
<accession>A0A4Q1DA50</accession>
<feature type="domain" description="Smr" evidence="1">
    <location>
        <begin position="281"/>
        <end position="340"/>
    </location>
</feature>
<proteinExistence type="predicted"/>
<dbReference type="EMBL" id="SDHZ01000001">
    <property type="protein sequence ID" value="RXK86262.1"/>
    <property type="molecule type" value="Genomic_DNA"/>
</dbReference>
<comment type="caution">
    <text evidence="2">The sequence shown here is derived from an EMBL/GenBank/DDBJ whole genome shotgun (WGS) entry which is preliminary data.</text>
</comment>